<organism evidence="1 2">
    <name type="scientific">Arachis duranensis</name>
    <name type="common">Wild peanut</name>
    <dbReference type="NCBI Taxonomy" id="130453"/>
    <lineage>
        <taxon>Eukaryota</taxon>
        <taxon>Viridiplantae</taxon>
        <taxon>Streptophyta</taxon>
        <taxon>Embryophyta</taxon>
        <taxon>Tracheophyta</taxon>
        <taxon>Spermatophyta</taxon>
        <taxon>Magnoliopsida</taxon>
        <taxon>eudicotyledons</taxon>
        <taxon>Gunneridae</taxon>
        <taxon>Pentapetalae</taxon>
        <taxon>rosids</taxon>
        <taxon>fabids</taxon>
        <taxon>Fabales</taxon>
        <taxon>Fabaceae</taxon>
        <taxon>Papilionoideae</taxon>
        <taxon>50 kb inversion clade</taxon>
        <taxon>dalbergioids sensu lato</taxon>
        <taxon>Dalbergieae</taxon>
        <taxon>Pterocarpus clade</taxon>
        <taxon>Arachis</taxon>
    </lineage>
</organism>
<dbReference type="PANTHER" id="PTHR34676:SF8">
    <property type="entry name" value="TRANSMEMBRANE PROTEIN"/>
    <property type="match status" value="1"/>
</dbReference>
<dbReference type="Pfam" id="PF14223">
    <property type="entry name" value="Retrotran_gag_2"/>
    <property type="match status" value="1"/>
</dbReference>
<evidence type="ECO:0000313" key="2">
    <source>
        <dbReference type="RefSeq" id="XP_020989692.1"/>
    </source>
</evidence>
<gene>
    <name evidence="2" type="primary">LOC110276928</name>
</gene>
<sequence length="123" mass="14434">MNGPQILTKTSAEGVVTPKEEAEWNDEDKKKVELNAKAINMMHYSISFEEYQKVSRCKTTKEIWDKLQITYEGIEQVKEIRIDMLKKEYEMFDIIEGETIDKMFERFSVIINSLDAMGMTHTE</sequence>
<protein>
    <submittedName>
        <fullName evidence="2">Uncharacterized protein LOC110276928</fullName>
    </submittedName>
</protein>
<evidence type="ECO:0000313" key="1">
    <source>
        <dbReference type="Proteomes" id="UP000515211"/>
    </source>
</evidence>
<keyword evidence="1" id="KW-1185">Reference proteome</keyword>
<name>A0A6P5MX57_ARADU</name>
<dbReference type="PANTHER" id="PTHR34676">
    <property type="entry name" value="DUF4219 DOMAIN-CONTAINING PROTEIN-RELATED"/>
    <property type="match status" value="1"/>
</dbReference>
<accession>A0A6P5MX57</accession>
<reference evidence="1" key="1">
    <citation type="journal article" date="2016" name="Nat. Genet.">
        <title>The genome sequences of Arachis duranensis and Arachis ipaensis, the diploid ancestors of cultivated peanut.</title>
        <authorList>
            <person name="Bertioli D.J."/>
            <person name="Cannon S.B."/>
            <person name="Froenicke L."/>
            <person name="Huang G."/>
            <person name="Farmer A.D."/>
            <person name="Cannon E.K."/>
            <person name="Liu X."/>
            <person name="Gao D."/>
            <person name="Clevenger J."/>
            <person name="Dash S."/>
            <person name="Ren L."/>
            <person name="Moretzsohn M.C."/>
            <person name="Shirasawa K."/>
            <person name="Huang W."/>
            <person name="Vidigal B."/>
            <person name="Abernathy B."/>
            <person name="Chu Y."/>
            <person name="Niederhuth C.E."/>
            <person name="Umale P."/>
            <person name="Araujo A.C."/>
            <person name="Kozik A."/>
            <person name="Kim K.D."/>
            <person name="Burow M.D."/>
            <person name="Varshney R.K."/>
            <person name="Wang X."/>
            <person name="Zhang X."/>
            <person name="Barkley N."/>
            <person name="Guimaraes P.M."/>
            <person name="Isobe S."/>
            <person name="Guo B."/>
            <person name="Liao B."/>
            <person name="Stalker H.T."/>
            <person name="Schmitz R.J."/>
            <person name="Scheffler B.E."/>
            <person name="Leal-Bertioli S.C."/>
            <person name="Xun X."/>
            <person name="Jackson S.A."/>
            <person name="Michelmore R."/>
            <person name="Ozias-Akins P."/>
        </authorList>
    </citation>
    <scope>NUCLEOTIDE SEQUENCE [LARGE SCALE GENOMIC DNA]</scope>
    <source>
        <strain evidence="1">cv. V14167</strain>
    </source>
</reference>
<dbReference type="AlphaFoldDB" id="A0A6P5MX57"/>
<dbReference type="GeneID" id="110276928"/>
<dbReference type="RefSeq" id="XP_020989692.1">
    <property type="nucleotide sequence ID" value="XM_021134033.1"/>
</dbReference>
<proteinExistence type="predicted"/>
<dbReference type="Proteomes" id="UP000515211">
    <property type="component" value="Chromosome 10"/>
</dbReference>
<reference evidence="2" key="2">
    <citation type="submission" date="2025-08" db="UniProtKB">
        <authorList>
            <consortium name="RefSeq"/>
        </authorList>
    </citation>
    <scope>IDENTIFICATION</scope>
    <source>
        <tissue evidence="2">Whole plant</tissue>
    </source>
</reference>
<dbReference type="KEGG" id="adu:110276928"/>